<dbReference type="InterPro" id="IPR025724">
    <property type="entry name" value="GAG-pre-integrase_dom"/>
</dbReference>
<keyword evidence="2" id="KW-0812">Transmembrane</keyword>
<keyword evidence="5" id="KW-1185">Reference proteome</keyword>
<dbReference type="Pfam" id="PF13976">
    <property type="entry name" value="gag_pre-integrs"/>
    <property type="match status" value="1"/>
</dbReference>
<dbReference type="Gene3D" id="3.30.420.10">
    <property type="entry name" value="Ribonuclease H-like superfamily/Ribonuclease H"/>
    <property type="match status" value="1"/>
</dbReference>
<dbReference type="InterPro" id="IPR001584">
    <property type="entry name" value="Integrase_cat-core"/>
</dbReference>
<organism evidence="4 5">
    <name type="scientific">Paspalum notatum var. saurae</name>
    <dbReference type="NCBI Taxonomy" id="547442"/>
    <lineage>
        <taxon>Eukaryota</taxon>
        <taxon>Viridiplantae</taxon>
        <taxon>Streptophyta</taxon>
        <taxon>Embryophyta</taxon>
        <taxon>Tracheophyta</taxon>
        <taxon>Spermatophyta</taxon>
        <taxon>Magnoliopsida</taxon>
        <taxon>Liliopsida</taxon>
        <taxon>Poales</taxon>
        <taxon>Poaceae</taxon>
        <taxon>PACMAD clade</taxon>
        <taxon>Panicoideae</taxon>
        <taxon>Andropogonodae</taxon>
        <taxon>Paspaleae</taxon>
        <taxon>Paspalinae</taxon>
        <taxon>Paspalum</taxon>
    </lineage>
</organism>
<gene>
    <name evidence="4" type="ORF">U9M48_023147</name>
</gene>
<evidence type="ECO:0000259" key="3">
    <source>
        <dbReference type="PROSITE" id="PS50994"/>
    </source>
</evidence>
<accession>A0AAQ3TJT3</accession>
<dbReference type="Proteomes" id="UP001341281">
    <property type="component" value="Chromosome 05"/>
</dbReference>
<dbReference type="EMBL" id="CP144749">
    <property type="protein sequence ID" value="WVZ75053.1"/>
    <property type="molecule type" value="Genomic_DNA"/>
</dbReference>
<dbReference type="InterPro" id="IPR039537">
    <property type="entry name" value="Retrotran_Ty1/copia-like"/>
</dbReference>
<keyword evidence="1" id="KW-0378">Hydrolase</keyword>
<dbReference type="SUPFAM" id="SSF53098">
    <property type="entry name" value="Ribonuclease H-like"/>
    <property type="match status" value="1"/>
</dbReference>
<sequence>DYSSGGSSWVLDSGCTHHMIGERNMFNSLQLTHDSQEIVFGDSGKVKFLVLVTFLSPMINPFLIYNLLSVSQLCEMGYNCLFTNEGVQILRREDSSIAFTGRLKGKLYLVDFTTTKVTPNTCLVAKSDMGWLWHRRLAHVGMRNLAKLLKGEHILGLTNVVFEKDRVCGACQAGKQVGVLHPAKNIMSTTRPLELLHMDLFGPVAYISIGGNKYGLVIVDDFSRFTWVFFLHDKSEVQETL</sequence>
<dbReference type="PANTHER" id="PTHR42648">
    <property type="entry name" value="TRANSPOSASE, PUTATIVE-RELATED"/>
    <property type="match status" value="1"/>
</dbReference>
<feature type="transmembrane region" description="Helical" evidence="2">
    <location>
        <begin position="48"/>
        <end position="68"/>
    </location>
</feature>
<dbReference type="GO" id="GO:0008233">
    <property type="term" value="F:peptidase activity"/>
    <property type="evidence" value="ECO:0007669"/>
    <property type="project" value="UniProtKB-KW"/>
</dbReference>
<feature type="non-terminal residue" evidence="4">
    <location>
        <position position="241"/>
    </location>
</feature>
<dbReference type="InterPro" id="IPR012337">
    <property type="entry name" value="RNaseH-like_sf"/>
</dbReference>
<protein>
    <recommendedName>
        <fullName evidence="3">Integrase catalytic domain-containing protein</fullName>
    </recommendedName>
</protein>
<keyword evidence="1" id="KW-0645">Protease</keyword>
<evidence type="ECO:0000256" key="1">
    <source>
        <dbReference type="ARBA" id="ARBA00022670"/>
    </source>
</evidence>
<dbReference type="GO" id="GO:0015074">
    <property type="term" value="P:DNA integration"/>
    <property type="evidence" value="ECO:0007669"/>
    <property type="project" value="InterPro"/>
</dbReference>
<name>A0AAQ3TJT3_PASNO</name>
<dbReference type="GO" id="GO:0003676">
    <property type="term" value="F:nucleic acid binding"/>
    <property type="evidence" value="ECO:0007669"/>
    <property type="project" value="InterPro"/>
</dbReference>
<dbReference type="InterPro" id="IPR054722">
    <property type="entry name" value="PolX-like_BBD"/>
</dbReference>
<dbReference type="PANTHER" id="PTHR42648:SF21">
    <property type="entry name" value="CYSTEINE-RICH RLK (RECEPTOR-LIKE PROTEIN KINASE) 8"/>
    <property type="match status" value="1"/>
</dbReference>
<dbReference type="AlphaFoldDB" id="A0AAQ3TJT3"/>
<reference evidence="4 5" key="1">
    <citation type="submission" date="2024-02" db="EMBL/GenBank/DDBJ databases">
        <title>High-quality chromosome-scale genome assembly of Pensacola bahiagrass (Paspalum notatum Flugge var. saurae).</title>
        <authorList>
            <person name="Vega J.M."/>
            <person name="Podio M."/>
            <person name="Orjuela J."/>
            <person name="Siena L.A."/>
            <person name="Pessino S.C."/>
            <person name="Combes M.C."/>
            <person name="Mariac C."/>
            <person name="Albertini E."/>
            <person name="Pupilli F."/>
            <person name="Ortiz J.P.A."/>
            <person name="Leblanc O."/>
        </authorList>
    </citation>
    <scope>NUCLEOTIDE SEQUENCE [LARGE SCALE GENOMIC DNA]</scope>
    <source>
        <strain evidence="4">R1</strain>
        <tissue evidence="4">Leaf</tissue>
    </source>
</reference>
<dbReference type="GO" id="GO:0006508">
    <property type="term" value="P:proteolysis"/>
    <property type="evidence" value="ECO:0007669"/>
    <property type="project" value="UniProtKB-KW"/>
</dbReference>
<keyword evidence="2" id="KW-1133">Transmembrane helix</keyword>
<feature type="domain" description="Integrase catalytic" evidence="3">
    <location>
        <begin position="188"/>
        <end position="241"/>
    </location>
</feature>
<dbReference type="Pfam" id="PF22936">
    <property type="entry name" value="Pol_BBD"/>
    <property type="match status" value="1"/>
</dbReference>
<evidence type="ECO:0000256" key="2">
    <source>
        <dbReference type="SAM" id="Phobius"/>
    </source>
</evidence>
<dbReference type="InterPro" id="IPR036397">
    <property type="entry name" value="RNaseH_sf"/>
</dbReference>
<keyword evidence="2" id="KW-0472">Membrane</keyword>
<evidence type="ECO:0000313" key="5">
    <source>
        <dbReference type="Proteomes" id="UP001341281"/>
    </source>
</evidence>
<proteinExistence type="predicted"/>
<dbReference type="PROSITE" id="PS50994">
    <property type="entry name" value="INTEGRASE"/>
    <property type="match status" value="1"/>
</dbReference>
<evidence type="ECO:0000313" key="4">
    <source>
        <dbReference type="EMBL" id="WVZ75053.1"/>
    </source>
</evidence>